<evidence type="ECO:0000313" key="3">
    <source>
        <dbReference type="Proteomes" id="UP000737171"/>
    </source>
</evidence>
<organism evidence="2 3">
    <name type="scientific">Pseudaquabacterium terrae</name>
    <dbReference type="NCBI Taxonomy" id="2732868"/>
    <lineage>
        <taxon>Bacteria</taxon>
        <taxon>Pseudomonadati</taxon>
        <taxon>Pseudomonadota</taxon>
        <taxon>Betaproteobacteria</taxon>
        <taxon>Burkholderiales</taxon>
        <taxon>Sphaerotilaceae</taxon>
        <taxon>Pseudaquabacterium</taxon>
    </lineage>
</organism>
<protein>
    <submittedName>
        <fullName evidence="2">Asp/Glu/hydantoin racemase</fullName>
    </submittedName>
</protein>
<dbReference type="EMBL" id="JABRWJ010000003">
    <property type="protein sequence ID" value="NRF67521.1"/>
    <property type="molecule type" value="Genomic_DNA"/>
</dbReference>
<sequence>MKTRSTEPITLEGIRRIAFIHTVAMLVERFRPRFQSELPDADCFHMLDESVLQDLIRQGPSIGITRRIVTLAQMAADAGAELIVFTCSSTSPAIDIARQTVRVPILKIDDPLYARVVSAPGRVGLICTASSTVEPSRALLAAHAQSAGRDIPAESVLCTAAFNALASGRRDLHDRLVCEAAAQLAPRIDRIVLAQASLAHLAQPLAEQLGLPVLASPELMVQDVVARVRDSGARDMEKP</sequence>
<keyword evidence="3" id="KW-1185">Reference proteome</keyword>
<gene>
    <name evidence="2" type="ORF">HLB44_11040</name>
</gene>
<reference evidence="2 3" key="1">
    <citation type="submission" date="2020-05" db="EMBL/GenBank/DDBJ databases">
        <title>Aquincola sp. isolate from soil.</title>
        <authorList>
            <person name="Han J."/>
            <person name="Kim D.-U."/>
        </authorList>
    </citation>
    <scope>NUCLEOTIDE SEQUENCE [LARGE SCALE GENOMIC DNA]</scope>
    <source>
        <strain evidence="2 3">S2</strain>
    </source>
</reference>
<dbReference type="InterPro" id="IPR015942">
    <property type="entry name" value="Asp/Glu/hydantoin_racemase"/>
</dbReference>
<comment type="caution">
    <text evidence="2">The sequence shown here is derived from an EMBL/GenBank/DDBJ whole genome shotgun (WGS) entry which is preliminary data.</text>
</comment>
<evidence type="ECO:0000313" key="2">
    <source>
        <dbReference type="EMBL" id="NRF67521.1"/>
    </source>
</evidence>
<accession>A0ABX2EG10</accession>
<evidence type="ECO:0000256" key="1">
    <source>
        <dbReference type="ARBA" id="ARBA00038414"/>
    </source>
</evidence>
<dbReference type="InterPro" id="IPR053714">
    <property type="entry name" value="Iso_Racemase_Enz_sf"/>
</dbReference>
<proteinExistence type="inferred from homology"/>
<name>A0ABX2EG10_9BURK</name>
<dbReference type="Pfam" id="PF01177">
    <property type="entry name" value="Asp_Glu_race"/>
    <property type="match status" value="1"/>
</dbReference>
<comment type="similarity">
    <text evidence="1">Belongs to the HyuE racemase family.</text>
</comment>
<dbReference type="Proteomes" id="UP000737171">
    <property type="component" value="Unassembled WGS sequence"/>
</dbReference>
<dbReference type="Gene3D" id="3.40.50.12500">
    <property type="match status" value="1"/>
</dbReference>
<dbReference type="RefSeq" id="WP_173122631.1">
    <property type="nucleotide sequence ID" value="NZ_JABRWJ010000003.1"/>
</dbReference>